<dbReference type="InterPro" id="IPR033138">
    <property type="entry name" value="Cu_oxidase_CS"/>
</dbReference>
<dbReference type="Pfam" id="PF07731">
    <property type="entry name" value="Cu-oxidase_2"/>
    <property type="match status" value="1"/>
</dbReference>
<evidence type="ECO:0000313" key="12">
    <source>
        <dbReference type="EMBL" id="PVU85916.1"/>
    </source>
</evidence>
<gene>
    <name evidence="13" type="ORF">BB561_002656</name>
    <name evidence="12" type="ORF">BB561_006869</name>
</gene>
<dbReference type="Pfam" id="PF00394">
    <property type="entry name" value="Cu-oxidase"/>
    <property type="match status" value="1"/>
</dbReference>
<organism evidence="13 14">
    <name type="scientific">Smittium simulii</name>
    <dbReference type="NCBI Taxonomy" id="133385"/>
    <lineage>
        <taxon>Eukaryota</taxon>
        <taxon>Fungi</taxon>
        <taxon>Fungi incertae sedis</taxon>
        <taxon>Zoopagomycota</taxon>
        <taxon>Kickxellomycotina</taxon>
        <taxon>Harpellomycetes</taxon>
        <taxon>Harpellales</taxon>
        <taxon>Legeriomycetaceae</taxon>
        <taxon>Smittium</taxon>
    </lineage>
</organism>
<keyword evidence="14" id="KW-1185">Reference proteome</keyword>
<feature type="domain" description="Plastocyanin-like" evidence="9">
    <location>
        <begin position="156"/>
        <end position="277"/>
    </location>
</feature>
<keyword evidence="4" id="KW-0560">Oxidoreductase</keyword>
<dbReference type="GO" id="GO:0006811">
    <property type="term" value="P:monoatomic ion transport"/>
    <property type="evidence" value="ECO:0007669"/>
    <property type="project" value="InterPro"/>
</dbReference>
<feature type="domain" description="Plastocyanin-like" evidence="11">
    <location>
        <begin position="31"/>
        <end position="146"/>
    </location>
</feature>
<evidence type="ECO:0000256" key="1">
    <source>
        <dbReference type="ARBA" id="ARBA00010609"/>
    </source>
</evidence>
<evidence type="ECO:0000256" key="2">
    <source>
        <dbReference type="ARBA" id="ARBA00022723"/>
    </source>
</evidence>
<dbReference type="InterPro" id="IPR002355">
    <property type="entry name" value="Cu_oxidase_Cu_BS"/>
</dbReference>
<dbReference type="InterPro" id="IPR044130">
    <property type="entry name" value="CuRO_2_Fet3-like"/>
</dbReference>
<evidence type="ECO:0000313" key="14">
    <source>
        <dbReference type="Proteomes" id="UP000245383"/>
    </source>
</evidence>
<evidence type="ECO:0000256" key="5">
    <source>
        <dbReference type="ARBA" id="ARBA00023008"/>
    </source>
</evidence>
<keyword evidence="7" id="KW-1133">Transmembrane helix</keyword>
<keyword evidence="7" id="KW-0472">Membrane</keyword>
<dbReference type="EMBL" id="MBFR01000096">
    <property type="protein sequence ID" value="PVU94302.1"/>
    <property type="molecule type" value="Genomic_DNA"/>
</dbReference>
<keyword evidence="7" id="KW-0812">Transmembrane</keyword>
<evidence type="ECO:0000256" key="6">
    <source>
        <dbReference type="SAM" id="MobiDB-lite"/>
    </source>
</evidence>
<dbReference type="PROSITE" id="PS00079">
    <property type="entry name" value="MULTICOPPER_OXIDASE1"/>
    <property type="match status" value="1"/>
</dbReference>
<dbReference type="PANTHER" id="PTHR11709">
    <property type="entry name" value="MULTI-COPPER OXIDASE"/>
    <property type="match status" value="1"/>
</dbReference>
<dbReference type="InterPro" id="IPR001117">
    <property type="entry name" value="Cu-oxidase_2nd"/>
</dbReference>
<keyword evidence="2" id="KW-0479">Metal-binding</keyword>
<dbReference type="Gene3D" id="2.60.40.420">
    <property type="entry name" value="Cupredoxins - blue copper proteins"/>
    <property type="match status" value="3"/>
</dbReference>
<dbReference type="Proteomes" id="UP000245383">
    <property type="component" value="Unassembled WGS sequence"/>
</dbReference>
<accession>A0A2T9YPP5</accession>
<feature type="transmembrane region" description="Helical" evidence="7">
    <location>
        <begin position="547"/>
        <end position="568"/>
    </location>
</feature>
<evidence type="ECO:0000259" key="10">
    <source>
        <dbReference type="Pfam" id="PF07731"/>
    </source>
</evidence>
<dbReference type="CDD" id="cd13877">
    <property type="entry name" value="CuRO_2_Fet3p_like"/>
    <property type="match status" value="1"/>
</dbReference>
<dbReference type="SUPFAM" id="SSF49503">
    <property type="entry name" value="Cupredoxins"/>
    <property type="match status" value="3"/>
</dbReference>
<dbReference type="InterPro" id="IPR008972">
    <property type="entry name" value="Cupredoxin"/>
</dbReference>
<sequence>MRPTFLSSALLCKLFLLISASAKTIQVDWTIDYVQANPDGLFDRRVIGVNNQFPLPRLEGNFGDTIIVNAKNNLDKMTSLHAHGLSFNNNAFSDGAVSVNHCGIPPGKNHTYKLELNEEGTYWFHSHTIADYADGLRTPLIVYPSKNVSEIQYDEDLVMSVSDWYHEEANKLASTVASKENPGGVEPPPNSGLINDIPNPKYKISPGKTYRLRIINFSTMGVFHVKLDRHDMKLVEIDGVTVQPMDVKSIELSPSQRASVIFTAKENTSKNFYILADADPAYYDFVPDYLKLNVTIPLIYDDNSEYEKPEDHLWDTPNDFDIVPLDKVEYKEPDQTFVFVSDIKQLDDEAQHGLINGITYRPPKVPILMSMMTTGDNATNPAVYGPRSNAYVTGFNQTIRIVIDNRHFDPHPFHIHGHKFQVISVSEEKYSEKSKFEPKENWNPARRDTLNVPGYGHAILQFYSDNPGAWPIHCHNNWHMIFGMMGVIVEAPLEAQKMYKFDPESYKEMCALNGFLTSGNGAGREGLDLTGAVDTPSGINYGIHAKGIIALVFCIFLAISGILSIVFYEKQLINKIEFEKASLLDHTSSDSN</sequence>
<dbReference type="EMBL" id="MBFR01000764">
    <property type="protein sequence ID" value="PVU85916.1"/>
    <property type="molecule type" value="Genomic_DNA"/>
</dbReference>
<dbReference type="InterPro" id="IPR011706">
    <property type="entry name" value="Cu-oxidase_C"/>
</dbReference>
<feature type="chain" id="PRO_5036052039" evidence="8">
    <location>
        <begin position="23"/>
        <end position="592"/>
    </location>
</feature>
<dbReference type="Pfam" id="PF07732">
    <property type="entry name" value="Cu-oxidase_3"/>
    <property type="match status" value="1"/>
</dbReference>
<dbReference type="GO" id="GO:0016491">
    <property type="term" value="F:oxidoreductase activity"/>
    <property type="evidence" value="ECO:0007669"/>
    <property type="project" value="UniProtKB-KW"/>
</dbReference>
<evidence type="ECO:0000256" key="4">
    <source>
        <dbReference type="ARBA" id="ARBA00023002"/>
    </source>
</evidence>
<dbReference type="STRING" id="133385.A0A2T9YPP5"/>
<keyword evidence="5" id="KW-0186">Copper</keyword>
<evidence type="ECO:0000259" key="11">
    <source>
        <dbReference type="Pfam" id="PF07732"/>
    </source>
</evidence>
<dbReference type="PANTHER" id="PTHR11709:SF361">
    <property type="entry name" value="IRON TRANSPORT MULTICOPPER OXIDASE FET3"/>
    <property type="match status" value="1"/>
</dbReference>
<reference evidence="13 14" key="1">
    <citation type="journal article" date="2018" name="MBio">
        <title>Comparative Genomics Reveals the Core Gene Toolbox for the Fungus-Insect Symbiosis.</title>
        <authorList>
            <person name="Wang Y."/>
            <person name="Stata M."/>
            <person name="Wang W."/>
            <person name="Stajich J.E."/>
            <person name="White M.M."/>
            <person name="Moncalvo J.M."/>
        </authorList>
    </citation>
    <scope>NUCLEOTIDE SEQUENCE [LARGE SCALE GENOMIC DNA]</scope>
    <source>
        <strain evidence="13 14">SWE-8-4</strain>
    </source>
</reference>
<dbReference type="OrthoDB" id="2121828at2759"/>
<evidence type="ECO:0000313" key="13">
    <source>
        <dbReference type="EMBL" id="PVU94302.1"/>
    </source>
</evidence>
<comment type="caution">
    <text evidence="13">The sequence shown here is derived from an EMBL/GenBank/DDBJ whole genome shotgun (WGS) entry which is preliminary data.</text>
</comment>
<evidence type="ECO:0000256" key="8">
    <source>
        <dbReference type="SAM" id="SignalP"/>
    </source>
</evidence>
<feature type="region of interest" description="Disordered" evidence="6">
    <location>
        <begin position="177"/>
        <end position="198"/>
    </location>
</feature>
<dbReference type="InterPro" id="IPR045087">
    <property type="entry name" value="Cu-oxidase_fam"/>
</dbReference>
<dbReference type="GO" id="GO:0005507">
    <property type="term" value="F:copper ion binding"/>
    <property type="evidence" value="ECO:0007669"/>
    <property type="project" value="InterPro"/>
</dbReference>
<evidence type="ECO:0000256" key="7">
    <source>
        <dbReference type="SAM" id="Phobius"/>
    </source>
</evidence>
<protein>
    <submittedName>
        <fullName evidence="13">Uncharacterized protein</fullName>
    </submittedName>
</protein>
<feature type="signal peptide" evidence="8">
    <location>
        <begin position="1"/>
        <end position="22"/>
    </location>
</feature>
<dbReference type="PROSITE" id="PS00080">
    <property type="entry name" value="MULTICOPPER_OXIDASE2"/>
    <property type="match status" value="1"/>
</dbReference>
<dbReference type="InterPro" id="IPR011707">
    <property type="entry name" value="Cu-oxidase-like_N"/>
</dbReference>
<dbReference type="AlphaFoldDB" id="A0A2T9YPP5"/>
<feature type="domain" description="Plastocyanin-like" evidence="10">
    <location>
        <begin position="360"/>
        <end position="492"/>
    </location>
</feature>
<evidence type="ECO:0000256" key="3">
    <source>
        <dbReference type="ARBA" id="ARBA00022729"/>
    </source>
</evidence>
<comment type="similarity">
    <text evidence="1">Belongs to the multicopper oxidase family.</text>
</comment>
<name>A0A2T9YPP5_9FUNG</name>
<evidence type="ECO:0000259" key="9">
    <source>
        <dbReference type="Pfam" id="PF00394"/>
    </source>
</evidence>
<keyword evidence="3 8" id="KW-0732">Signal</keyword>
<proteinExistence type="inferred from homology"/>